<evidence type="ECO:0000256" key="11">
    <source>
        <dbReference type="RuleBase" id="RU000688"/>
    </source>
</evidence>
<evidence type="ECO:0000256" key="10">
    <source>
        <dbReference type="ARBA" id="ARBA00023224"/>
    </source>
</evidence>
<dbReference type="Pfam" id="PF00001">
    <property type="entry name" value="7tm_1"/>
    <property type="match status" value="1"/>
</dbReference>
<dbReference type="PANTHER" id="PTHR24248:SF174">
    <property type="entry name" value="TYRAMINE_OCTOPAMINE RECEPTOR"/>
    <property type="match status" value="1"/>
</dbReference>
<keyword evidence="9" id="KW-0325">Glycoprotein</keyword>
<keyword evidence="8 11" id="KW-0675">Receptor</keyword>
<keyword evidence="6 11" id="KW-0297">G-protein coupled receptor</keyword>
<evidence type="ECO:0000256" key="13">
    <source>
        <dbReference type="SAM" id="Phobius"/>
    </source>
</evidence>
<dbReference type="PROSITE" id="PS00237">
    <property type="entry name" value="G_PROTEIN_RECEP_F1_1"/>
    <property type="match status" value="1"/>
</dbReference>
<evidence type="ECO:0000256" key="2">
    <source>
        <dbReference type="ARBA" id="ARBA00010663"/>
    </source>
</evidence>
<evidence type="ECO:0000256" key="5">
    <source>
        <dbReference type="ARBA" id="ARBA00022989"/>
    </source>
</evidence>
<dbReference type="AlphaFoldDB" id="A0A182K8V5"/>
<keyword evidence="10 11" id="KW-0807">Transducer</keyword>
<protein>
    <recommendedName>
        <fullName evidence="14">G-protein coupled receptors family 1 profile domain-containing protein</fullName>
    </recommendedName>
</protein>
<feature type="transmembrane region" description="Helical" evidence="13">
    <location>
        <begin position="149"/>
        <end position="174"/>
    </location>
</feature>
<feature type="domain" description="G-protein coupled receptors family 1 profile" evidence="14">
    <location>
        <begin position="128"/>
        <end position="620"/>
    </location>
</feature>
<dbReference type="PANTHER" id="PTHR24248">
    <property type="entry name" value="ADRENERGIC RECEPTOR-RELATED G-PROTEIN COUPLED RECEPTOR"/>
    <property type="match status" value="1"/>
</dbReference>
<dbReference type="InterPro" id="IPR000276">
    <property type="entry name" value="GPCR_Rhodpsn"/>
</dbReference>
<feature type="compositionally biased region" description="Low complexity" evidence="12">
    <location>
        <begin position="334"/>
        <end position="343"/>
    </location>
</feature>
<feature type="transmembrane region" description="Helical" evidence="13">
    <location>
        <begin position="568"/>
        <end position="589"/>
    </location>
</feature>
<dbReference type="PRINTS" id="PR00664">
    <property type="entry name" value="OCTOPAMINER"/>
</dbReference>
<evidence type="ECO:0000256" key="8">
    <source>
        <dbReference type="ARBA" id="ARBA00023170"/>
    </source>
</evidence>
<feature type="transmembrane region" description="Helical" evidence="13">
    <location>
        <begin position="601"/>
        <end position="623"/>
    </location>
</feature>
<evidence type="ECO:0000256" key="1">
    <source>
        <dbReference type="ARBA" id="ARBA00004651"/>
    </source>
</evidence>
<dbReference type="EnsemblMetazoa" id="ACHR007191-RA">
    <property type="protein sequence ID" value="ACHR007191-PA"/>
    <property type="gene ID" value="ACHR007191"/>
</dbReference>
<dbReference type="STRING" id="43041.A0A182K8V5"/>
<evidence type="ECO:0000256" key="7">
    <source>
        <dbReference type="ARBA" id="ARBA00023136"/>
    </source>
</evidence>
<feature type="region of interest" description="Disordered" evidence="12">
    <location>
        <begin position="329"/>
        <end position="398"/>
    </location>
</feature>
<evidence type="ECO:0000256" key="3">
    <source>
        <dbReference type="ARBA" id="ARBA00022475"/>
    </source>
</evidence>
<comment type="subcellular location">
    <subcellularLocation>
        <location evidence="1">Cell membrane</location>
        <topology evidence="1">Multi-pass membrane protein</topology>
    </subcellularLocation>
</comment>
<dbReference type="GO" id="GO:0004989">
    <property type="term" value="F:octopamine receptor activity"/>
    <property type="evidence" value="ECO:0007669"/>
    <property type="project" value="InterPro"/>
</dbReference>
<evidence type="ECO:0000313" key="15">
    <source>
        <dbReference type="EnsemblMetazoa" id="ACHR007191-PA"/>
    </source>
</evidence>
<evidence type="ECO:0000256" key="12">
    <source>
        <dbReference type="SAM" id="MobiDB-lite"/>
    </source>
</evidence>
<dbReference type="SUPFAM" id="SSF81321">
    <property type="entry name" value="Family A G protein-coupled receptor-like"/>
    <property type="match status" value="1"/>
</dbReference>
<reference evidence="15" key="2">
    <citation type="submission" date="2020-05" db="UniProtKB">
        <authorList>
            <consortium name="EnsemblMetazoa"/>
        </authorList>
    </citation>
    <scope>IDENTIFICATION</scope>
    <source>
        <strain evidence="15">ACHKN1017</strain>
    </source>
</reference>
<dbReference type="GO" id="GO:0005886">
    <property type="term" value="C:plasma membrane"/>
    <property type="evidence" value="ECO:0007669"/>
    <property type="project" value="UniProtKB-SubCell"/>
</dbReference>
<evidence type="ECO:0000313" key="16">
    <source>
        <dbReference type="Proteomes" id="UP000075881"/>
    </source>
</evidence>
<evidence type="ECO:0000256" key="4">
    <source>
        <dbReference type="ARBA" id="ARBA00022692"/>
    </source>
</evidence>
<dbReference type="InterPro" id="IPR017452">
    <property type="entry name" value="GPCR_Rhodpsn_7TM"/>
</dbReference>
<feature type="transmembrane region" description="Helical" evidence="13">
    <location>
        <begin position="228"/>
        <end position="251"/>
    </location>
</feature>
<feature type="transmembrane region" description="Helical" evidence="13">
    <location>
        <begin position="186"/>
        <end position="207"/>
    </location>
</feature>
<dbReference type="InterPro" id="IPR002002">
    <property type="entry name" value="Octopmn_rcpt"/>
</dbReference>
<feature type="compositionally biased region" description="Basic and acidic residues" evidence="12">
    <location>
        <begin position="426"/>
        <end position="448"/>
    </location>
</feature>
<keyword evidence="4 11" id="KW-0812">Transmembrane</keyword>
<dbReference type="PROSITE" id="PS50262">
    <property type="entry name" value="G_PROTEIN_RECEP_F1_2"/>
    <property type="match status" value="1"/>
</dbReference>
<organism evidence="15 16">
    <name type="scientific">Anopheles christyi</name>
    <dbReference type="NCBI Taxonomy" id="43041"/>
    <lineage>
        <taxon>Eukaryota</taxon>
        <taxon>Metazoa</taxon>
        <taxon>Ecdysozoa</taxon>
        <taxon>Arthropoda</taxon>
        <taxon>Hexapoda</taxon>
        <taxon>Insecta</taxon>
        <taxon>Pterygota</taxon>
        <taxon>Neoptera</taxon>
        <taxon>Endopterygota</taxon>
        <taxon>Diptera</taxon>
        <taxon>Nematocera</taxon>
        <taxon>Culicoidea</taxon>
        <taxon>Culicidae</taxon>
        <taxon>Anophelinae</taxon>
        <taxon>Anopheles</taxon>
    </lineage>
</organism>
<keyword evidence="7 13" id="KW-0472">Membrane</keyword>
<evidence type="ECO:0000259" key="14">
    <source>
        <dbReference type="PROSITE" id="PS50262"/>
    </source>
</evidence>
<sequence length="639" mass="69673">MGAILQNFSNSSSYTGGKYNPDPPPPTSSSPSATSRELGMMITNDRAIPAVSLAGLTSTLGLDGSAELMGGYSANGSGQDLTDLVDGCPKPDETLYPSIFGLDLAVPQWEAIGTALILTLIIIITIVGNILVILSVFTYKPLRIVQNFFIVSLAVADLTVAILVLPLNVAYSILGRWEFGIHVCKMWLTSDVLCCTASILNLCAIALDRYWAITDPINYAQKRTLERVLALIAGVWVLSLVISSPPLIGWNDWPEEFSSDFPCQLTSNQGYVIYSSLGSFFIPLAIMTIVYIEIYIATRRRLRERAQASKINTLATRSIGMVAGNGEKELTTTHQQQQQQQHQQPHHAHHQQDAHHHQGAHHAIQHDQESISSETNNHNEHTDTGSGGPLAGHKSNDTKKRGRLLGAYFGRVALVGGGNRKKHHRKQDDVHAEDGQQHRLALHQREDDSVTDNPDNSGSGESGGKAPLDAGAHTVPPTTGNCDIPSGEPTASRNGASRNHREVGFHESTTELVGATAAASGTGNNAAASTRIGGRLKQSFRKPGGINQFIEEKQKISLSKERRAARTLGIIMGVFVVCWLPFFLMYVILPFCPTCCPTNKLINFITWLGYINSALNPIIYTIFNLDYRRAFKRLLGIKQ</sequence>
<comment type="similarity">
    <text evidence="2 11">Belongs to the G-protein coupled receptor 1 family.</text>
</comment>
<reference evidence="16" key="1">
    <citation type="submission" date="2013-03" db="EMBL/GenBank/DDBJ databases">
        <title>The Genome Sequence of Anopheles christyi ACHKN1017.</title>
        <authorList>
            <consortium name="The Broad Institute Genomics Platform"/>
            <person name="Neafsey D.E."/>
            <person name="Besansky N."/>
            <person name="Walker B."/>
            <person name="Young S.K."/>
            <person name="Zeng Q."/>
            <person name="Gargeya S."/>
            <person name="Fitzgerald M."/>
            <person name="Haas B."/>
            <person name="Abouelleil A."/>
            <person name="Allen A.W."/>
            <person name="Alvarado L."/>
            <person name="Arachchi H.M."/>
            <person name="Berlin A.M."/>
            <person name="Chapman S.B."/>
            <person name="Gainer-Dewar J."/>
            <person name="Goldberg J."/>
            <person name="Griggs A."/>
            <person name="Gujja S."/>
            <person name="Hansen M."/>
            <person name="Howarth C."/>
            <person name="Imamovic A."/>
            <person name="Ireland A."/>
            <person name="Larimer J."/>
            <person name="McCowan C."/>
            <person name="Murphy C."/>
            <person name="Pearson M."/>
            <person name="Poon T.W."/>
            <person name="Priest M."/>
            <person name="Roberts A."/>
            <person name="Saif S."/>
            <person name="Shea T."/>
            <person name="Sisk P."/>
            <person name="Sykes S."/>
            <person name="Wortman J."/>
            <person name="Nusbaum C."/>
            <person name="Birren B."/>
        </authorList>
    </citation>
    <scope>NUCLEOTIDE SEQUENCE [LARGE SCALE GENOMIC DNA]</scope>
    <source>
        <strain evidence="16">ACHKN1017</strain>
    </source>
</reference>
<dbReference type="PRINTS" id="PR00237">
    <property type="entry name" value="GPCRRHODOPSN"/>
</dbReference>
<accession>A0A182K8V5</accession>
<dbReference type="Proteomes" id="UP000075881">
    <property type="component" value="Unassembled WGS sequence"/>
</dbReference>
<keyword evidence="3" id="KW-1003">Cell membrane</keyword>
<feature type="region of interest" description="Disordered" evidence="12">
    <location>
        <begin position="10"/>
        <end position="35"/>
    </location>
</feature>
<keyword evidence="5 13" id="KW-1133">Transmembrane helix</keyword>
<dbReference type="VEuPathDB" id="VectorBase:ACHR007191"/>
<name>A0A182K8V5_9DIPT</name>
<evidence type="ECO:0000256" key="9">
    <source>
        <dbReference type="ARBA" id="ARBA00023180"/>
    </source>
</evidence>
<keyword evidence="16" id="KW-1185">Reference proteome</keyword>
<dbReference type="Gene3D" id="1.20.1070.10">
    <property type="entry name" value="Rhodopsin 7-helix transmembrane proteins"/>
    <property type="match status" value="2"/>
</dbReference>
<feature type="transmembrane region" description="Helical" evidence="13">
    <location>
        <begin position="111"/>
        <end position="137"/>
    </location>
</feature>
<feature type="region of interest" description="Disordered" evidence="12">
    <location>
        <begin position="416"/>
        <end position="500"/>
    </location>
</feature>
<dbReference type="SMART" id="SM01381">
    <property type="entry name" value="7TM_GPCR_Srsx"/>
    <property type="match status" value="1"/>
</dbReference>
<dbReference type="FunFam" id="1.20.1070.10:FF:000248">
    <property type="entry name" value="5-hydroxytryptamine receptor 1A-beta"/>
    <property type="match status" value="1"/>
</dbReference>
<feature type="transmembrane region" description="Helical" evidence="13">
    <location>
        <begin position="271"/>
        <end position="296"/>
    </location>
</feature>
<proteinExistence type="inferred from homology"/>
<evidence type="ECO:0000256" key="6">
    <source>
        <dbReference type="ARBA" id="ARBA00023040"/>
    </source>
</evidence>